<dbReference type="AlphaFoldDB" id="A0A5B8IJR6"/>
<keyword evidence="1" id="KW-1133">Transmembrane helix</keyword>
<evidence type="ECO:0000313" key="4">
    <source>
        <dbReference type="EMBL" id="UUX60197.1"/>
    </source>
</evidence>
<protein>
    <submittedName>
        <fullName evidence="4">Pilus assembly protein</fullName>
    </submittedName>
</protein>
<name>A0A5B8IJR6_9MICC</name>
<keyword evidence="1" id="KW-0472">Membrane</keyword>
<dbReference type="EMBL" id="CP042260">
    <property type="protein sequence ID" value="QDY64891.1"/>
    <property type="molecule type" value="Genomic_DNA"/>
</dbReference>
<evidence type="ECO:0000256" key="1">
    <source>
        <dbReference type="SAM" id="Phobius"/>
    </source>
</evidence>
<keyword evidence="5" id="KW-1185">Reference proteome</keyword>
<reference evidence="4" key="2">
    <citation type="journal article" date="2022" name="Pest Manag. Sci.">
        <title>Glutamicibacter halophytocola-mediated host fitness of potato tuber moth on Solanaceae crops.</title>
        <authorList>
            <person name="Wang W."/>
            <person name="Xiao G."/>
            <person name="Du G."/>
            <person name="Chang L."/>
            <person name="Yang Y."/>
            <person name="Ye J."/>
            <person name="Chen B."/>
        </authorList>
    </citation>
    <scope>NUCLEOTIDE SEQUENCE</scope>
    <source>
        <strain evidence="4">S2</strain>
    </source>
</reference>
<feature type="transmembrane region" description="Helical" evidence="1">
    <location>
        <begin position="28"/>
        <end position="49"/>
    </location>
</feature>
<evidence type="ECO:0000313" key="6">
    <source>
        <dbReference type="Proteomes" id="UP001060018"/>
    </source>
</evidence>
<keyword evidence="1" id="KW-0812">Transmembrane</keyword>
<evidence type="ECO:0000313" key="5">
    <source>
        <dbReference type="Proteomes" id="UP000320717"/>
    </source>
</evidence>
<dbReference type="Proteomes" id="UP000320717">
    <property type="component" value="Chromosome"/>
</dbReference>
<dbReference type="RefSeq" id="WP_146274836.1">
    <property type="nucleotide sequence ID" value="NZ_CP042260.1"/>
</dbReference>
<feature type="domain" description="TadE-like" evidence="2">
    <location>
        <begin position="22"/>
        <end position="63"/>
    </location>
</feature>
<dbReference type="InterPro" id="IPR012495">
    <property type="entry name" value="TadE-like_dom"/>
</dbReference>
<evidence type="ECO:0000259" key="2">
    <source>
        <dbReference type="Pfam" id="PF07811"/>
    </source>
</evidence>
<organism evidence="4 6">
    <name type="scientific">Glutamicibacter halophytocola</name>
    <dbReference type="NCBI Taxonomy" id="1933880"/>
    <lineage>
        <taxon>Bacteria</taxon>
        <taxon>Bacillati</taxon>
        <taxon>Actinomycetota</taxon>
        <taxon>Actinomycetes</taxon>
        <taxon>Micrococcales</taxon>
        <taxon>Micrococcaceae</taxon>
        <taxon>Glutamicibacter</taxon>
    </lineage>
</organism>
<sequence length="139" mass="14824">MRRVVPNGIPPVFRRFFGESKGSAVAEFVMITTLLVLIALTLIQLALVLHVRNTLIDAAANGAHYGALANRSTADAQDRTRHLITESLHSGFAGNISVRSANIGEGSVITVSVETKVPLVGLLPNGWNLHVQGEAVKYG</sequence>
<reference evidence="3 5" key="1">
    <citation type="submission" date="2019-07" db="EMBL/GenBank/DDBJ databases">
        <title>Complete Genome Sequence of drought tolerant Plant Growth-Promoting Rhizobacterium Glutamicibacter halophytocola DR408.</title>
        <authorList>
            <person name="Nishu S.D."/>
            <person name="Lee T.K."/>
        </authorList>
    </citation>
    <scope>NUCLEOTIDE SEQUENCE [LARGE SCALE GENOMIC DNA]</scope>
    <source>
        <strain evidence="3 5">DR408</strain>
    </source>
</reference>
<dbReference type="Proteomes" id="UP001060018">
    <property type="component" value="Chromosome"/>
</dbReference>
<gene>
    <name evidence="3" type="ORF">FQA45_00380</name>
    <name evidence="4" type="ORF">NUH22_06175</name>
</gene>
<dbReference type="Pfam" id="PF07811">
    <property type="entry name" value="TadE"/>
    <property type="match status" value="1"/>
</dbReference>
<evidence type="ECO:0000313" key="3">
    <source>
        <dbReference type="EMBL" id="QDY64891.1"/>
    </source>
</evidence>
<dbReference type="OrthoDB" id="3254574at2"/>
<proteinExistence type="predicted"/>
<dbReference type="EMBL" id="CP102487">
    <property type="protein sequence ID" value="UUX60197.1"/>
    <property type="molecule type" value="Genomic_DNA"/>
</dbReference>
<accession>A0A5B8IJR6</accession>